<name>A0ABM4KN55_EQUPR</name>
<proteinExistence type="predicted"/>
<evidence type="ECO:0000256" key="2">
    <source>
        <dbReference type="SAM" id="Phobius"/>
    </source>
</evidence>
<evidence type="ECO:0000313" key="4">
    <source>
        <dbReference type="RefSeq" id="XP_070429632.1"/>
    </source>
</evidence>
<reference evidence="4" key="1">
    <citation type="submission" date="2025-08" db="UniProtKB">
        <authorList>
            <consortium name="RefSeq"/>
        </authorList>
    </citation>
    <scope>IDENTIFICATION</scope>
    <source>
        <tissue evidence="4">Blood</tissue>
    </source>
</reference>
<protein>
    <submittedName>
        <fullName evidence="4">Uncharacterized protein C2orf92 homolog isoform X1</fullName>
    </submittedName>
</protein>
<dbReference type="GeneID" id="103561439"/>
<gene>
    <name evidence="4" type="primary">C14H2orf92</name>
</gene>
<sequence>MIPQRSLPSPACILCVNTRTKGQGRLPDLWDPIQSENAGRKVQLKTMAQERGADTLFFVLFLSCWQGAEPRPFHLIKGSNTEFSSSSKNLDEALAKIFDEILLQVFSNVPFDETRRTAGQSITTSDMKESYPQQKSLENTEFASSSNKQEEHLAKLFDEILLQVFSKVPYEAPFDETGTAGKSITKRAMKERASVAAGNSAEPEFFLGSMDRISSNDHISEAERDEEPPLFNRAVSEQLTTADKKTLQEAVSPGIRNGNLPCAQLLRFLQRNIVIAAVSVAGILVVTVVVLLGLTACMRRKQCLSPPANMTYNIFIMNGKSLWQKSQEKSPTKHAGKQKQLKCNSCV</sequence>
<dbReference type="Proteomes" id="UP001652662">
    <property type="component" value="Chromosome 14"/>
</dbReference>
<evidence type="ECO:0000313" key="3">
    <source>
        <dbReference type="Proteomes" id="UP001652662"/>
    </source>
</evidence>
<accession>A0ABM4KN55</accession>
<keyword evidence="3" id="KW-1185">Reference proteome</keyword>
<keyword evidence="2" id="KW-0472">Membrane</keyword>
<evidence type="ECO:0000256" key="1">
    <source>
        <dbReference type="SAM" id="MobiDB-lite"/>
    </source>
</evidence>
<organism evidence="3 4">
    <name type="scientific">Equus przewalskii</name>
    <name type="common">Przewalski's horse</name>
    <name type="synonym">Equus caballus przewalskii</name>
    <dbReference type="NCBI Taxonomy" id="9798"/>
    <lineage>
        <taxon>Eukaryota</taxon>
        <taxon>Metazoa</taxon>
        <taxon>Chordata</taxon>
        <taxon>Craniata</taxon>
        <taxon>Vertebrata</taxon>
        <taxon>Euteleostomi</taxon>
        <taxon>Mammalia</taxon>
        <taxon>Eutheria</taxon>
        <taxon>Laurasiatheria</taxon>
        <taxon>Perissodactyla</taxon>
        <taxon>Equidae</taxon>
        <taxon>Equus</taxon>
    </lineage>
</organism>
<dbReference type="RefSeq" id="XP_070429632.1">
    <property type="nucleotide sequence ID" value="XM_070573531.1"/>
</dbReference>
<feature type="transmembrane region" description="Helical" evidence="2">
    <location>
        <begin position="273"/>
        <end position="294"/>
    </location>
</feature>
<feature type="region of interest" description="Disordered" evidence="1">
    <location>
        <begin position="117"/>
        <end position="145"/>
    </location>
</feature>
<keyword evidence="2" id="KW-0812">Transmembrane</keyword>
<keyword evidence="2" id="KW-1133">Transmembrane helix</keyword>